<evidence type="ECO:0000256" key="2">
    <source>
        <dbReference type="SAM" id="SignalP"/>
    </source>
</evidence>
<comment type="caution">
    <text evidence="3">The sequence shown here is derived from an EMBL/GenBank/DDBJ whole genome shotgun (WGS) entry which is preliminary data.</text>
</comment>
<accession>A0A137ZPG7</accession>
<name>A0A137ZPG7_9ACTN</name>
<feature type="region of interest" description="Disordered" evidence="1">
    <location>
        <begin position="48"/>
        <end position="75"/>
    </location>
</feature>
<dbReference type="EMBL" id="LSRE01000008">
    <property type="protein sequence ID" value="KXP00056.1"/>
    <property type="molecule type" value="Genomic_DNA"/>
</dbReference>
<dbReference type="Proteomes" id="UP000070409">
    <property type="component" value="Unassembled WGS sequence"/>
</dbReference>
<dbReference type="PROSITE" id="PS51257">
    <property type="entry name" value="PROKAR_LIPOPROTEIN"/>
    <property type="match status" value="1"/>
</dbReference>
<proteinExistence type="predicted"/>
<organism evidence="3 4">
    <name type="scientific">Tsukamurella pseudospumae</name>
    <dbReference type="NCBI Taxonomy" id="239498"/>
    <lineage>
        <taxon>Bacteria</taxon>
        <taxon>Bacillati</taxon>
        <taxon>Actinomycetota</taxon>
        <taxon>Actinomycetes</taxon>
        <taxon>Mycobacteriales</taxon>
        <taxon>Tsukamurellaceae</taxon>
        <taxon>Tsukamurella</taxon>
    </lineage>
</organism>
<dbReference type="RefSeq" id="WP_082789227.1">
    <property type="nucleotide sequence ID" value="NZ_LSRE01000008.1"/>
</dbReference>
<protein>
    <recommendedName>
        <fullName evidence="5">DUF3298 domain-containing protein</fullName>
    </recommendedName>
</protein>
<reference evidence="3 4" key="1">
    <citation type="submission" date="2016-02" db="EMBL/GenBank/DDBJ databases">
        <authorList>
            <person name="Teng J.L."/>
            <person name="Tang Y."/>
            <person name="Huang Y."/>
            <person name="Guo F."/>
            <person name="Wei W."/>
            <person name="Chen J.H."/>
            <person name="Wong S.Y."/>
            <person name="Lau S.K."/>
            <person name="Woo P.C."/>
        </authorList>
    </citation>
    <scope>NUCLEOTIDE SEQUENCE [LARGE SCALE GENOMIC DNA]</scope>
    <source>
        <strain evidence="3 4">JCM 13375</strain>
    </source>
</reference>
<gene>
    <name evidence="3" type="ORF">AXK61_15780</name>
</gene>
<evidence type="ECO:0000313" key="3">
    <source>
        <dbReference type="EMBL" id="KXP00056.1"/>
    </source>
</evidence>
<feature type="signal peptide" evidence="2">
    <location>
        <begin position="1"/>
        <end position="21"/>
    </location>
</feature>
<sequence length="265" mass="27051">MRGGRAVVALLLAGSTVTACAGPASPPAGSTGRSGASVAVSVAPSTTSAAEPSYDFGPPGPTAAPAHGYVPGLDRRKGVDGPLTYDVQVPTLSGGAAAVTARFNASMQASLSEVMNALTKNERATLANGNLVNGERSRVTHIGSRVVAGILLTNYYVTGTAHPSNGLGTIVIDTTTAQPILLTQVFPTSEGQARVLSLVAAKRYGPAIPFAREFARDLANWVPSDVGLTVYPDVAHAAGDYGTVTIPWSELKDVVAPAMWPVVTS</sequence>
<evidence type="ECO:0000256" key="1">
    <source>
        <dbReference type="SAM" id="MobiDB-lite"/>
    </source>
</evidence>
<feature type="chain" id="PRO_5045392849" description="DUF3298 domain-containing protein" evidence="2">
    <location>
        <begin position="22"/>
        <end position="265"/>
    </location>
</feature>
<keyword evidence="4" id="KW-1185">Reference proteome</keyword>
<keyword evidence="2" id="KW-0732">Signal</keyword>
<evidence type="ECO:0008006" key="5">
    <source>
        <dbReference type="Google" id="ProtNLM"/>
    </source>
</evidence>
<evidence type="ECO:0000313" key="4">
    <source>
        <dbReference type="Proteomes" id="UP000070409"/>
    </source>
</evidence>